<proteinExistence type="predicted"/>
<dbReference type="AlphaFoldDB" id="A0A084B536"/>
<dbReference type="EMBL" id="KL648039">
    <property type="protein sequence ID" value="KEY72665.1"/>
    <property type="molecule type" value="Genomic_DNA"/>
</dbReference>
<keyword evidence="2" id="KW-1185">Reference proteome</keyword>
<sequence>MAHQAHNIPWNLLASNLKWRLSNRCKKGATDFHWRQNPGQAKELSYFVTALVKNISEHTDCERKKFPENYEEPDTSDVVLSDDVCHRIIPTVRRWRSQGDAFPYNENSKVVICPHTDSTNCCSCPLPYKDRTMHAFLRVKDFSWCHELHVKNRLSFFNHEIFKTLLLYGEMDGLLGIYSHHSAGLRDWWEAHECQCEISSVGWDLVCKNALRAYILLNTIQCFPETWGPDHDRQRDYRNTRSYQFFIHDIARWTRNTQVAKYPHRQFFGIVDEQFSHGLELKKDLGKVYNGTYPYGRVPIQAFLCLSKDVGTLPLASDIPQVRSVLRRKGLPNEIVDKILDMTDDPKNIRLLPVEHDPFHPDNRVELEKYLKYCWQLLVRCELIARVIDFDLNWESMINEALVEVFCGDCICDGKRKAYEWKEDARQYRFI</sequence>
<dbReference type="HOGENOM" id="CLU_051533_0_0_1"/>
<gene>
    <name evidence="1" type="ORF">S7711_09163</name>
</gene>
<dbReference type="Proteomes" id="UP000028045">
    <property type="component" value="Unassembled WGS sequence"/>
</dbReference>
<dbReference type="OrthoDB" id="3204049at2759"/>
<accession>A0A084B536</accession>
<organism evidence="1 2">
    <name type="scientific">Stachybotrys chartarum (strain CBS 109288 / IBT 7711)</name>
    <name type="common">Toxic black mold</name>
    <name type="synonym">Stilbospora chartarum</name>
    <dbReference type="NCBI Taxonomy" id="1280523"/>
    <lineage>
        <taxon>Eukaryota</taxon>
        <taxon>Fungi</taxon>
        <taxon>Dikarya</taxon>
        <taxon>Ascomycota</taxon>
        <taxon>Pezizomycotina</taxon>
        <taxon>Sordariomycetes</taxon>
        <taxon>Hypocreomycetidae</taxon>
        <taxon>Hypocreales</taxon>
        <taxon>Stachybotryaceae</taxon>
        <taxon>Stachybotrys</taxon>
    </lineage>
</organism>
<evidence type="ECO:0000313" key="1">
    <source>
        <dbReference type="EMBL" id="KEY72665.1"/>
    </source>
</evidence>
<evidence type="ECO:0000313" key="2">
    <source>
        <dbReference type="Proteomes" id="UP000028045"/>
    </source>
</evidence>
<protein>
    <submittedName>
        <fullName evidence="1">Uncharacterized protein</fullName>
    </submittedName>
</protein>
<name>A0A084B536_STACB</name>
<reference evidence="1 2" key="1">
    <citation type="journal article" date="2014" name="BMC Genomics">
        <title>Comparative genome sequencing reveals chemotype-specific gene clusters in the toxigenic black mold Stachybotrys.</title>
        <authorList>
            <person name="Semeiks J."/>
            <person name="Borek D."/>
            <person name="Otwinowski Z."/>
            <person name="Grishin N.V."/>
        </authorList>
    </citation>
    <scope>NUCLEOTIDE SEQUENCE [LARGE SCALE GENOMIC DNA]</scope>
    <source>
        <strain evidence="2">CBS 109288 / IBT 7711</strain>
    </source>
</reference>